<dbReference type="Proteomes" id="UP001380953">
    <property type="component" value="Unassembled WGS sequence"/>
</dbReference>
<name>A0ACC6PC24_9BACL</name>
<gene>
    <name evidence="1" type="ORF">WKI47_11230</name>
</gene>
<evidence type="ECO:0000313" key="2">
    <source>
        <dbReference type="Proteomes" id="UP001380953"/>
    </source>
</evidence>
<proteinExistence type="predicted"/>
<keyword evidence="1" id="KW-0378">Hydrolase</keyword>
<keyword evidence="2" id="KW-1185">Reference proteome</keyword>
<accession>A0ACC6PC24</accession>
<comment type="caution">
    <text evidence="1">The sequence shown here is derived from an EMBL/GenBank/DDBJ whole genome shotgun (WGS) entry which is preliminary data.</text>
</comment>
<dbReference type="EMBL" id="JBBKAR010000033">
    <property type="protein sequence ID" value="MEJ8304466.1"/>
    <property type="molecule type" value="Genomic_DNA"/>
</dbReference>
<sequence length="504" mass="55951">MTQWTLYRSRGEHELFRELSLEQLRAEESDSREQAIHEKAAADQQKKQNAGSAKAAAAADAPDQGVTEIAGAEVTLDFAERGQRMDGFGASFTDSSAYLIHQVLNEREREELMLKLFDAQQGIGLSVLRNPMGASDYARSIYSYDDLPDGQTDARLEKFSIAHDEADIIPLLQRAAQLNPRLKLMASPWSAPGWMKSNGSMLGGSLKPEYYGAYANYFVRYIQAYAERGLPIYAVTPQNESLYEPQHYPSMLMPADTQTVWIRDHLKPAFEQAGIHAKILCYDHNWDRPEYPLEVLEGAGDAVDGVAWHWYGGEPSAQSSVWQAFPGKEVHFTEGSGGEWIPPFEQAFSNVIRTGIEILRNRSQSFVLWNMALDEQNGPTVPGFGRSTCRGIVQVNQADGALTYTLDYYALAHFSKVIRPGAQMIGSSCAEADIRSVAFENEDGSLAVVLFNDGEQSRQVSLKLSENSPAQRNFSAFSNPPLSDDKISFRLESKSALSLRHAAT</sequence>
<protein>
    <submittedName>
        <fullName evidence="1">Glycoside hydrolase family 30 beta sandwich domain-containing protein</fullName>
    </submittedName>
</protein>
<organism evidence="1 2">
    <name type="scientific">Saccharibacillus sacchari</name>
    <dbReference type="NCBI Taxonomy" id="456493"/>
    <lineage>
        <taxon>Bacteria</taxon>
        <taxon>Bacillati</taxon>
        <taxon>Bacillota</taxon>
        <taxon>Bacilli</taxon>
        <taxon>Bacillales</taxon>
        <taxon>Paenibacillaceae</taxon>
        <taxon>Saccharibacillus</taxon>
    </lineage>
</organism>
<evidence type="ECO:0000313" key="1">
    <source>
        <dbReference type="EMBL" id="MEJ8304466.1"/>
    </source>
</evidence>
<reference evidence="1" key="1">
    <citation type="submission" date="2024-03" db="EMBL/GenBank/DDBJ databases">
        <title>Whole genome sequecning of epiphytes from Marcgravia umbellata leaves.</title>
        <authorList>
            <person name="Kumar G."/>
            <person name="Savka M.A."/>
        </authorList>
    </citation>
    <scope>NUCLEOTIDE SEQUENCE</scope>
    <source>
        <strain evidence="1">RIT_BL5</strain>
    </source>
</reference>